<dbReference type="AlphaFoldDB" id="A0A9W9WMI2"/>
<name>A0A9W9WMI2_9EURO</name>
<feature type="region of interest" description="Disordered" evidence="1">
    <location>
        <begin position="363"/>
        <end position="401"/>
    </location>
</feature>
<keyword evidence="3" id="KW-1185">Reference proteome</keyword>
<dbReference type="EMBL" id="JAPWDO010000005">
    <property type="protein sequence ID" value="KAJ5469922.1"/>
    <property type="molecule type" value="Genomic_DNA"/>
</dbReference>
<dbReference type="OrthoDB" id="4355649at2759"/>
<sequence length="549" mass="61108">MRPEERDPLQSPVLQPFPLLIDPSSELRLPVALGMSEKKKARKRSKIKRWLRSWVFTPLGNVKIKLINKVERKRRSIPDWDLKRTVSGVLTDRYPCRFVRDRHDRQASSPGKRFSLETDYPHDPRGSWRGDEHCVLRIMNPDMSVSSSEDGKFEQLGPISVFEVNKNVYELSALGAMSRDSPAELSGEEKQCGQSHSVLTESDVGMVNLSGEGLAPQLPALYFIHQPDPPLCCLITSALRDCSSPVLFENGLCSYAHSSPGTEPVVQHAPSSDMPRSSIKRAQPRMTTTEFLIRQTKRKGDVIVNNRYISPCPSLQRRPLITRKKCNATTNTRNDSLSPIPLEASHDVAAPVQYPPYRLRRKILNGPLPPLPSSTPSSNQATTSSTPRSSPSPAVDDLPQYPDRPTSMCGGCLAGRHRALHSHPYYHGDNSPQFGNPPLPYPLSPRELSRLEIDGWSSVQALLDPSIWARLSASIGWSSAVESCLLLLLLRYRTWLTLDWSVGDNSFYATSAEDLPLVIDSGRIDDSVGLSGLEMCLIAGSAAQTRRYR</sequence>
<evidence type="ECO:0000256" key="1">
    <source>
        <dbReference type="SAM" id="MobiDB-lite"/>
    </source>
</evidence>
<feature type="compositionally biased region" description="Low complexity" evidence="1">
    <location>
        <begin position="374"/>
        <end position="393"/>
    </location>
</feature>
<proteinExistence type="predicted"/>
<organism evidence="2 3">
    <name type="scientific">Penicillium desertorum</name>
    <dbReference type="NCBI Taxonomy" id="1303715"/>
    <lineage>
        <taxon>Eukaryota</taxon>
        <taxon>Fungi</taxon>
        <taxon>Dikarya</taxon>
        <taxon>Ascomycota</taxon>
        <taxon>Pezizomycotina</taxon>
        <taxon>Eurotiomycetes</taxon>
        <taxon>Eurotiomycetidae</taxon>
        <taxon>Eurotiales</taxon>
        <taxon>Aspergillaceae</taxon>
        <taxon>Penicillium</taxon>
    </lineage>
</organism>
<reference evidence="2" key="2">
    <citation type="journal article" date="2023" name="IMA Fungus">
        <title>Comparative genomic study of the Penicillium genus elucidates a diverse pangenome and 15 lateral gene transfer events.</title>
        <authorList>
            <person name="Petersen C."/>
            <person name="Sorensen T."/>
            <person name="Nielsen M.R."/>
            <person name="Sondergaard T.E."/>
            <person name="Sorensen J.L."/>
            <person name="Fitzpatrick D.A."/>
            <person name="Frisvad J.C."/>
            <person name="Nielsen K.L."/>
        </authorList>
    </citation>
    <scope>NUCLEOTIDE SEQUENCE</scope>
    <source>
        <strain evidence="2">IBT 17660</strain>
    </source>
</reference>
<evidence type="ECO:0000313" key="2">
    <source>
        <dbReference type="EMBL" id="KAJ5469922.1"/>
    </source>
</evidence>
<feature type="region of interest" description="Disordered" evidence="1">
    <location>
        <begin position="323"/>
        <end position="342"/>
    </location>
</feature>
<protein>
    <submittedName>
        <fullName evidence="2">Uncharacterized protein</fullName>
    </submittedName>
</protein>
<reference evidence="2" key="1">
    <citation type="submission" date="2022-12" db="EMBL/GenBank/DDBJ databases">
        <authorList>
            <person name="Petersen C."/>
        </authorList>
    </citation>
    <scope>NUCLEOTIDE SEQUENCE</scope>
    <source>
        <strain evidence="2">IBT 17660</strain>
    </source>
</reference>
<feature type="compositionally biased region" description="Polar residues" evidence="1">
    <location>
        <begin position="327"/>
        <end position="337"/>
    </location>
</feature>
<evidence type="ECO:0000313" key="3">
    <source>
        <dbReference type="Proteomes" id="UP001147760"/>
    </source>
</evidence>
<comment type="caution">
    <text evidence="2">The sequence shown here is derived from an EMBL/GenBank/DDBJ whole genome shotgun (WGS) entry which is preliminary data.</text>
</comment>
<dbReference type="Proteomes" id="UP001147760">
    <property type="component" value="Unassembled WGS sequence"/>
</dbReference>
<accession>A0A9W9WMI2</accession>
<gene>
    <name evidence="2" type="ORF">N7530_007279</name>
</gene>